<dbReference type="AlphaFoldDB" id="A0A395NHB6"/>
<evidence type="ECO:0000256" key="1">
    <source>
        <dbReference type="SAM" id="MobiDB-lite"/>
    </source>
</evidence>
<sequence>MGRTRPKRDGAKHLASAPKEAKAHAITDRDMAQEGLAEGEGVSVSVMLPSRCPGEIATAMQAKTRILDCEWLKCWVGVDKMCDERRRGADASGTYSSSSAAMA</sequence>
<dbReference type="Proteomes" id="UP000266272">
    <property type="component" value="Unassembled WGS sequence"/>
</dbReference>
<accession>A0A395NHB6</accession>
<reference evidence="2 3" key="1">
    <citation type="journal article" date="2018" name="PLoS Pathog.">
        <title>Evolution of structural diversity of trichothecenes, a family of toxins produced by plant pathogenic and entomopathogenic fungi.</title>
        <authorList>
            <person name="Proctor R.H."/>
            <person name="McCormick S.P."/>
            <person name="Kim H.S."/>
            <person name="Cardoza R.E."/>
            <person name="Stanley A.M."/>
            <person name="Lindo L."/>
            <person name="Kelly A."/>
            <person name="Brown D.W."/>
            <person name="Lee T."/>
            <person name="Vaughan M.M."/>
            <person name="Alexander N.J."/>
            <person name="Busman M."/>
            <person name="Gutierrez S."/>
        </authorList>
    </citation>
    <scope>NUCLEOTIDE SEQUENCE [LARGE SCALE GENOMIC DNA]</scope>
    <source>
        <strain evidence="2 3">IBT 40837</strain>
    </source>
</reference>
<evidence type="ECO:0000313" key="3">
    <source>
        <dbReference type="Proteomes" id="UP000266272"/>
    </source>
</evidence>
<organism evidence="2 3">
    <name type="scientific">Trichoderma arundinaceum</name>
    <dbReference type="NCBI Taxonomy" id="490622"/>
    <lineage>
        <taxon>Eukaryota</taxon>
        <taxon>Fungi</taxon>
        <taxon>Dikarya</taxon>
        <taxon>Ascomycota</taxon>
        <taxon>Pezizomycotina</taxon>
        <taxon>Sordariomycetes</taxon>
        <taxon>Hypocreomycetidae</taxon>
        <taxon>Hypocreales</taxon>
        <taxon>Hypocreaceae</taxon>
        <taxon>Trichoderma</taxon>
    </lineage>
</organism>
<feature type="region of interest" description="Disordered" evidence="1">
    <location>
        <begin position="1"/>
        <end position="37"/>
    </location>
</feature>
<gene>
    <name evidence="2" type="ORF">TARUN_7004</name>
</gene>
<comment type="caution">
    <text evidence="2">The sequence shown here is derived from an EMBL/GenBank/DDBJ whole genome shotgun (WGS) entry which is preliminary data.</text>
</comment>
<keyword evidence="3" id="KW-1185">Reference proteome</keyword>
<dbReference type="EMBL" id="PXOA01000455">
    <property type="protein sequence ID" value="RFU75237.1"/>
    <property type="molecule type" value="Genomic_DNA"/>
</dbReference>
<protein>
    <submittedName>
        <fullName evidence="2">Uncharacterized protein</fullName>
    </submittedName>
</protein>
<name>A0A395NHB6_TRIAR</name>
<feature type="compositionally biased region" description="Basic and acidic residues" evidence="1">
    <location>
        <begin position="19"/>
        <end position="32"/>
    </location>
</feature>
<proteinExistence type="predicted"/>
<evidence type="ECO:0000313" key="2">
    <source>
        <dbReference type="EMBL" id="RFU75237.1"/>
    </source>
</evidence>